<keyword evidence="8 10" id="KW-1133">Transmembrane helix</keyword>
<evidence type="ECO:0000256" key="10">
    <source>
        <dbReference type="RuleBase" id="RU364125"/>
    </source>
</evidence>
<evidence type="ECO:0000256" key="11">
    <source>
        <dbReference type="SAM" id="MobiDB-lite"/>
    </source>
</evidence>
<dbReference type="OrthoDB" id="1808628at2"/>
<sequence>MFYCPVQSSLVSGFRKSEENRRVSPWILKLAGYLMLCGCALLVGKAVVGFVLPCLHAAKEHIVQWLKLTSKTPEALYLCGAFLLASLLLVSVFRRMENRATHIPEPAGPKPVAEEKAEPKANSRRGVFLALLLIGIFALSTARSAAAVKMIEWVRQNLTAMATRETTPSATEAPQVRPERAEAPIREVPVVEEAKQKGGAETQAAPGQAAKLAGGKKPAQPPSPSPLKTVSLDSIVVNLADSDTNHYLRVTAVLAVPADEKLAEVEAKKTELRDLMIQLLRHKTFAEVTEPGYPAKLGKELKQEINARLGGDKVKEIRFTEYLTQ</sequence>
<comment type="caution">
    <text evidence="10">Lacks conserved residue(s) required for the propagation of feature annotation.</text>
</comment>
<feature type="transmembrane region" description="Helical" evidence="10">
    <location>
        <begin position="126"/>
        <end position="146"/>
    </location>
</feature>
<dbReference type="Proteomes" id="UP000256329">
    <property type="component" value="Unassembled WGS sequence"/>
</dbReference>
<keyword evidence="13" id="KW-1185">Reference proteome</keyword>
<comment type="caution">
    <text evidence="12">The sequence shown here is derived from an EMBL/GenBank/DDBJ whole genome shotgun (WGS) entry which is preliminary data.</text>
</comment>
<keyword evidence="9 10" id="KW-0472">Membrane</keyword>
<dbReference type="PANTHER" id="PTHR35091:SF2">
    <property type="entry name" value="FLAGELLAR PROTEIN FLIL"/>
    <property type="match status" value="1"/>
</dbReference>
<gene>
    <name evidence="12" type="ORF">DXX99_10190</name>
</gene>
<comment type="function">
    <text evidence="1 10">Controls the rotational direction of flagella during chemotaxis.</text>
</comment>
<evidence type="ECO:0000256" key="2">
    <source>
        <dbReference type="ARBA" id="ARBA00004162"/>
    </source>
</evidence>
<dbReference type="GO" id="GO:0009425">
    <property type="term" value="C:bacterial-type flagellum basal body"/>
    <property type="evidence" value="ECO:0007669"/>
    <property type="project" value="InterPro"/>
</dbReference>
<proteinExistence type="inferred from homology"/>
<feature type="transmembrane region" description="Helical" evidence="10">
    <location>
        <begin position="30"/>
        <end position="55"/>
    </location>
</feature>
<dbReference type="EMBL" id="QSLN01000027">
    <property type="protein sequence ID" value="RDV80908.1"/>
    <property type="molecule type" value="Genomic_DNA"/>
</dbReference>
<evidence type="ECO:0000256" key="8">
    <source>
        <dbReference type="ARBA" id="ARBA00022989"/>
    </source>
</evidence>
<comment type="subcellular location">
    <subcellularLocation>
        <location evidence="2">Cell membrane</location>
        <topology evidence="2">Single-pass membrane protein</topology>
    </subcellularLocation>
</comment>
<comment type="similarity">
    <text evidence="3 10">Belongs to the FliL family.</text>
</comment>
<keyword evidence="6 10" id="KW-0812">Transmembrane</keyword>
<feature type="region of interest" description="Disordered" evidence="11">
    <location>
        <begin position="193"/>
        <end position="228"/>
    </location>
</feature>
<organism evidence="12 13">
    <name type="scientific">Ammonifex thiophilus</name>
    <dbReference type="NCBI Taxonomy" id="444093"/>
    <lineage>
        <taxon>Bacteria</taxon>
        <taxon>Bacillati</taxon>
        <taxon>Bacillota</taxon>
        <taxon>Clostridia</taxon>
        <taxon>Thermoanaerobacterales</taxon>
        <taxon>Thermoanaerobacteraceae</taxon>
        <taxon>Ammonifex</taxon>
    </lineage>
</organism>
<dbReference type="GO" id="GO:0005886">
    <property type="term" value="C:plasma membrane"/>
    <property type="evidence" value="ECO:0007669"/>
    <property type="project" value="UniProtKB-SubCell"/>
</dbReference>
<dbReference type="PANTHER" id="PTHR35091">
    <property type="entry name" value="FLAGELLAR PROTEIN FLIL"/>
    <property type="match status" value="1"/>
</dbReference>
<dbReference type="GO" id="GO:0006935">
    <property type="term" value="P:chemotaxis"/>
    <property type="evidence" value="ECO:0007669"/>
    <property type="project" value="UniProtKB-KW"/>
</dbReference>
<feature type="transmembrane region" description="Helical" evidence="10">
    <location>
        <begin position="75"/>
        <end position="93"/>
    </location>
</feature>
<evidence type="ECO:0000256" key="9">
    <source>
        <dbReference type="ARBA" id="ARBA00023136"/>
    </source>
</evidence>
<protein>
    <recommendedName>
        <fullName evidence="10">Flagellar protein FliL</fullName>
    </recommendedName>
</protein>
<dbReference type="AlphaFoldDB" id="A0A3D8P2T8"/>
<evidence type="ECO:0000256" key="4">
    <source>
        <dbReference type="ARBA" id="ARBA00022475"/>
    </source>
</evidence>
<evidence type="ECO:0000256" key="5">
    <source>
        <dbReference type="ARBA" id="ARBA00022500"/>
    </source>
</evidence>
<keyword evidence="4 10" id="KW-1003">Cell membrane</keyword>
<dbReference type="Pfam" id="PF03748">
    <property type="entry name" value="FliL"/>
    <property type="match status" value="1"/>
</dbReference>
<evidence type="ECO:0000256" key="7">
    <source>
        <dbReference type="ARBA" id="ARBA00022779"/>
    </source>
</evidence>
<evidence type="ECO:0000256" key="3">
    <source>
        <dbReference type="ARBA" id="ARBA00008281"/>
    </source>
</evidence>
<evidence type="ECO:0000313" key="13">
    <source>
        <dbReference type="Proteomes" id="UP000256329"/>
    </source>
</evidence>
<dbReference type="InterPro" id="IPR005503">
    <property type="entry name" value="FliL"/>
</dbReference>
<keyword evidence="7 10" id="KW-0283">Flagellar rotation</keyword>
<evidence type="ECO:0000256" key="6">
    <source>
        <dbReference type="ARBA" id="ARBA00022692"/>
    </source>
</evidence>
<reference evidence="12 13" key="1">
    <citation type="submission" date="2018-08" db="EMBL/GenBank/DDBJ databases">
        <title>Form III RuBisCO-mediated autotrophy in Thermodesulfobium bacteria.</title>
        <authorList>
            <person name="Toshchakov S.V."/>
            <person name="Kublanov I.V."/>
            <person name="Frolov E."/>
            <person name="Bonch-Osmolovskaya E.A."/>
            <person name="Tourova T.P."/>
            <person name="Chernych N.A."/>
            <person name="Lebedinsky A.V."/>
        </authorList>
    </citation>
    <scope>NUCLEOTIDE SEQUENCE [LARGE SCALE GENOMIC DNA]</scope>
    <source>
        <strain evidence="12 13">SR</strain>
    </source>
</reference>
<accession>A0A3D8P2T8</accession>
<name>A0A3D8P2T8_9THEO</name>
<keyword evidence="5 10" id="KW-0145">Chemotaxis</keyword>
<evidence type="ECO:0000256" key="1">
    <source>
        <dbReference type="ARBA" id="ARBA00002254"/>
    </source>
</evidence>
<evidence type="ECO:0000313" key="12">
    <source>
        <dbReference type="EMBL" id="RDV80908.1"/>
    </source>
</evidence>
<dbReference type="GO" id="GO:0071978">
    <property type="term" value="P:bacterial-type flagellum-dependent swarming motility"/>
    <property type="evidence" value="ECO:0007669"/>
    <property type="project" value="TreeGrafter"/>
</dbReference>